<evidence type="ECO:0000313" key="1">
    <source>
        <dbReference type="EMBL" id="KAJ0047586.1"/>
    </source>
</evidence>
<gene>
    <name evidence="1" type="ORF">Pint_16727</name>
</gene>
<dbReference type="Proteomes" id="UP001163603">
    <property type="component" value="Chromosome 2"/>
</dbReference>
<dbReference type="EMBL" id="CM047737">
    <property type="protein sequence ID" value="KAJ0047586.1"/>
    <property type="molecule type" value="Genomic_DNA"/>
</dbReference>
<comment type="caution">
    <text evidence="1">The sequence shown here is derived from an EMBL/GenBank/DDBJ whole genome shotgun (WGS) entry which is preliminary data.</text>
</comment>
<sequence>MKLFLSRPGAIPTPGPLPAPNSLAEPPNTAITIATNHHKFQTLPTQTPPPSCVDAVSVSPHPPSPYSIVWFLPSGQKEKREKKGKKEKGEKKKKDKEGEEGLQTTTDPSRFPDISALEKLVAENCYSLPSCEVRPSLKTISDLKQNIENLAAQLISRKKFAFRNEPTKTQTQIPQNDVVSAQMKQNQSQISLFVNPRVIEINKTKYCSETLKGWKVYAGPVTGSILIEEVEDFVLVLASHQIRIHFAKSCDFYLRVRSRSIIEDCNGVRFGPYCLKYEAIEENWGNVDDFKWLRAVQSPNWSVLPEEERLWTVDLADLGCGNGSS</sequence>
<reference evidence="2" key="1">
    <citation type="journal article" date="2023" name="G3 (Bethesda)">
        <title>Genome assembly and association tests identify interacting loci associated with vigor, precocity, and sex in interspecific pistachio rootstocks.</title>
        <authorList>
            <person name="Palmer W."/>
            <person name="Jacygrad E."/>
            <person name="Sagayaradj S."/>
            <person name="Cavanaugh K."/>
            <person name="Han R."/>
            <person name="Bertier L."/>
            <person name="Beede B."/>
            <person name="Kafkas S."/>
            <person name="Golino D."/>
            <person name="Preece J."/>
            <person name="Michelmore R."/>
        </authorList>
    </citation>
    <scope>NUCLEOTIDE SEQUENCE [LARGE SCALE GENOMIC DNA]</scope>
</reference>
<protein>
    <submittedName>
        <fullName evidence="1">Uncharacterized protein</fullName>
    </submittedName>
</protein>
<organism evidence="1 2">
    <name type="scientific">Pistacia integerrima</name>
    <dbReference type="NCBI Taxonomy" id="434235"/>
    <lineage>
        <taxon>Eukaryota</taxon>
        <taxon>Viridiplantae</taxon>
        <taxon>Streptophyta</taxon>
        <taxon>Embryophyta</taxon>
        <taxon>Tracheophyta</taxon>
        <taxon>Spermatophyta</taxon>
        <taxon>Magnoliopsida</taxon>
        <taxon>eudicotyledons</taxon>
        <taxon>Gunneridae</taxon>
        <taxon>Pentapetalae</taxon>
        <taxon>rosids</taxon>
        <taxon>malvids</taxon>
        <taxon>Sapindales</taxon>
        <taxon>Anacardiaceae</taxon>
        <taxon>Pistacia</taxon>
    </lineage>
</organism>
<proteinExistence type="predicted"/>
<accession>A0ACC0Z8V6</accession>
<name>A0ACC0Z8V6_9ROSI</name>
<keyword evidence="2" id="KW-1185">Reference proteome</keyword>
<evidence type="ECO:0000313" key="2">
    <source>
        <dbReference type="Proteomes" id="UP001163603"/>
    </source>
</evidence>